<organism evidence="1 2">
    <name type="scientific">Shewanella benthica</name>
    <dbReference type="NCBI Taxonomy" id="43661"/>
    <lineage>
        <taxon>Bacteria</taxon>
        <taxon>Pseudomonadati</taxon>
        <taxon>Pseudomonadota</taxon>
        <taxon>Gammaproteobacteria</taxon>
        <taxon>Alteromonadales</taxon>
        <taxon>Shewanellaceae</taxon>
        <taxon>Shewanella</taxon>
    </lineage>
</organism>
<evidence type="ECO:0000313" key="2">
    <source>
        <dbReference type="Proteomes" id="UP000250123"/>
    </source>
</evidence>
<reference evidence="2" key="1">
    <citation type="submission" date="2018-06" db="EMBL/GenBank/DDBJ databases">
        <authorList>
            <person name="Cea G.-C."/>
            <person name="William W."/>
        </authorList>
    </citation>
    <scope>NUCLEOTIDE SEQUENCE [LARGE SCALE GENOMIC DNA]</scope>
    <source>
        <strain evidence="2">DB21MT-2</strain>
    </source>
</reference>
<gene>
    <name evidence="1" type="ORF">SHEWBE_1746</name>
</gene>
<accession>A0A330M0E0</accession>
<proteinExistence type="predicted"/>
<dbReference type="Proteomes" id="UP000250123">
    <property type="component" value="Chromosome SHEWBE"/>
</dbReference>
<name>A0A330M0E0_9GAMM</name>
<sequence length="89" mass="9653">MFLDDRYDEAGFDPLSETSWSPSMADLKAQGIGIIAPPLWVLVTLDSEGELIPSEYANDAGLKIITWSLERSGLLIDGGGWTTKVSLLP</sequence>
<dbReference type="KEGG" id="sbk:SHEWBE_1746"/>
<dbReference type="EMBL" id="LS483452">
    <property type="protein sequence ID" value="SQH75712.1"/>
    <property type="molecule type" value="Genomic_DNA"/>
</dbReference>
<protein>
    <submittedName>
        <fullName evidence="1">Glycerophosphoryl diester phosphodiesterase family protein</fullName>
    </submittedName>
</protein>
<evidence type="ECO:0000313" key="1">
    <source>
        <dbReference type="EMBL" id="SQH75712.1"/>
    </source>
</evidence>
<dbReference type="AlphaFoldDB" id="A0A330M0E0"/>